<accession>A0ABS9UUD8</accession>
<dbReference type="RefSeq" id="WP_241276607.1">
    <property type="nucleotide sequence ID" value="NZ_JAKZGS010000028.1"/>
</dbReference>
<dbReference type="InterPro" id="IPR006522">
    <property type="entry name" value="Phage_virion_morphogenesis"/>
</dbReference>
<keyword evidence="2" id="KW-1185">Reference proteome</keyword>
<dbReference type="Pfam" id="PF05069">
    <property type="entry name" value="Phage_tail_S"/>
    <property type="match status" value="1"/>
</dbReference>
<proteinExistence type="predicted"/>
<comment type="caution">
    <text evidence="1">The sequence shown here is derived from an EMBL/GenBank/DDBJ whole genome shotgun (WGS) entry which is preliminary data.</text>
</comment>
<dbReference type="EMBL" id="JAKZGS010000028">
    <property type="protein sequence ID" value="MCH7400114.1"/>
    <property type="molecule type" value="Genomic_DNA"/>
</dbReference>
<evidence type="ECO:0000313" key="1">
    <source>
        <dbReference type="EMBL" id="MCH7400114.1"/>
    </source>
</evidence>
<protein>
    <submittedName>
        <fullName evidence="1">Phage virion morphogenesis protein</fullName>
    </submittedName>
</protein>
<reference evidence="1" key="1">
    <citation type="submission" date="2022-03" db="EMBL/GenBank/DDBJ databases">
        <title>De novo assembled genomes of Belliella spp. (Cyclobacteriaceae) strains.</title>
        <authorList>
            <person name="Szabo A."/>
            <person name="Korponai K."/>
            <person name="Felfoldi T."/>
        </authorList>
    </citation>
    <scope>NUCLEOTIDE SEQUENCE</scope>
    <source>
        <strain evidence="1">DSM 107340</strain>
    </source>
</reference>
<name>A0ABS9UUD8_9BACT</name>
<sequence>MAKDANAQLDKFFREHNKFFDNKAPAIISKTAVEYYKDSFRRKGFDGNQWAPYSKRYKPKGGSLMVKSSKLVNSIREAERTPNKVVISAGNSKVPYARIHNEGGEIRKAARSETFIRNRHTKGKKAKAFGGMGLYKKGTTAGKGLTFKAHVIQMPKRQYMGAAIQLNQNIIARIKAAYKFK</sequence>
<evidence type="ECO:0000313" key="2">
    <source>
        <dbReference type="Proteomes" id="UP001165488"/>
    </source>
</evidence>
<gene>
    <name evidence="1" type="ORF">MM236_19115</name>
</gene>
<organism evidence="1 2">
    <name type="scientific">Belliella calami</name>
    <dbReference type="NCBI Taxonomy" id="2923436"/>
    <lineage>
        <taxon>Bacteria</taxon>
        <taxon>Pseudomonadati</taxon>
        <taxon>Bacteroidota</taxon>
        <taxon>Cytophagia</taxon>
        <taxon>Cytophagales</taxon>
        <taxon>Cyclobacteriaceae</taxon>
        <taxon>Belliella</taxon>
    </lineage>
</organism>
<dbReference type="Proteomes" id="UP001165488">
    <property type="component" value="Unassembled WGS sequence"/>
</dbReference>